<evidence type="ECO:0008006" key="4">
    <source>
        <dbReference type="Google" id="ProtNLM"/>
    </source>
</evidence>
<dbReference type="Proteomes" id="UP001066276">
    <property type="component" value="Chromosome 6"/>
</dbReference>
<reference evidence="2" key="1">
    <citation type="journal article" date="2022" name="bioRxiv">
        <title>Sequencing and chromosome-scale assembly of the giantPleurodeles waltlgenome.</title>
        <authorList>
            <person name="Brown T."/>
            <person name="Elewa A."/>
            <person name="Iarovenko S."/>
            <person name="Subramanian E."/>
            <person name="Araus A.J."/>
            <person name="Petzold A."/>
            <person name="Susuki M."/>
            <person name="Suzuki K.-i.T."/>
            <person name="Hayashi T."/>
            <person name="Toyoda A."/>
            <person name="Oliveira C."/>
            <person name="Osipova E."/>
            <person name="Leigh N.D."/>
            <person name="Simon A."/>
            <person name="Yun M.H."/>
        </authorList>
    </citation>
    <scope>NUCLEOTIDE SEQUENCE</scope>
    <source>
        <strain evidence="2">20211129_DDA</strain>
        <tissue evidence="2">Liver</tissue>
    </source>
</reference>
<sequence>PGFVLACLALLLTALSLHSAQFCVCLLPASLSFSLCSPCAQSSFGHACCPSFSPHCFVAFSLVLCTTTLPPSHCLLLELNSILCVPDSPSFALHCPCAQPHFVHACCLHFPISHCFSLCSAQFCACLPPPPLHCFVRYSARFCA</sequence>
<feature type="non-terminal residue" evidence="2">
    <location>
        <position position="1"/>
    </location>
</feature>
<feature type="chain" id="PRO_5043540970" description="Secreted protein" evidence="1">
    <location>
        <begin position="21"/>
        <end position="144"/>
    </location>
</feature>
<feature type="signal peptide" evidence="1">
    <location>
        <begin position="1"/>
        <end position="20"/>
    </location>
</feature>
<dbReference type="AlphaFoldDB" id="A0AAV7QR34"/>
<protein>
    <recommendedName>
        <fullName evidence="4">Secreted protein</fullName>
    </recommendedName>
</protein>
<name>A0AAV7QR34_PLEWA</name>
<gene>
    <name evidence="2" type="ORF">NDU88_008897</name>
</gene>
<dbReference type="EMBL" id="JANPWB010000010">
    <property type="protein sequence ID" value="KAJ1142583.1"/>
    <property type="molecule type" value="Genomic_DNA"/>
</dbReference>
<accession>A0AAV7QR34</accession>
<evidence type="ECO:0000313" key="3">
    <source>
        <dbReference type="Proteomes" id="UP001066276"/>
    </source>
</evidence>
<keyword evidence="3" id="KW-1185">Reference proteome</keyword>
<organism evidence="2 3">
    <name type="scientific">Pleurodeles waltl</name>
    <name type="common">Iberian ribbed newt</name>
    <dbReference type="NCBI Taxonomy" id="8319"/>
    <lineage>
        <taxon>Eukaryota</taxon>
        <taxon>Metazoa</taxon>
        <taxon>Chordata</taxon>
        <taxon>Craniata</taxon>
        <taxon>Vertebrata</taxon>
        <taxon>Euteleostomi</taxon>
        <taxon>Amphibia</taxon>
        <taxon>Batrachia</taxon>
        <taxon>Caudata</taxon>
        <taxon>Salamandroidea</taxon>
        <taxon>Salamandridae</taxon>
        <taxon>Pleurodelinae</taxon>
        <taxon>Pleurodeles</taxon>
    </lineage>
</organism>
<feature type="non-terminal residue" evidence="2">
    <location>
        <position position="144"/>
    </location>
</feature>
<comment type="caution">
    <text evidence="2">The sequence shown here is derived from an EMBL/GenBank/DDBJ whole genome shotgun (WGS) entry which is preliminary data.</text>
</comment>
<keyword evidence="1" id="KW-0732">Signal</keyword>
<proteinExistence type="predicted"/>
<evidence type="ECO:0000256" key="1">
    <source>
        <dbReference type="SAM" id="SignalP"/>
    </source>
</evidence>
<evidence type="ECO:0000313" key="2">
    <source>
        <dbReference type="EMBL" id="KAJ1142583.1"/>
    </source>
</evidence>